<dbReference type="Proteomes" id="UP000694844">
    <property type="component" value="Chromosome 2"/>
</dbReference>
<dbReference type="PANTHER" id="PTHR45902:SF1">
    <property type="entry name" value="LATROPHILIN RECEPTOR-LIKE PROTEIN A"/>
    <property type="match status" value="1"/>
</dbReference>
<feature type="transmembrane region" description="Helical" evidence="5">
    <location>
        <begin position="1054"/>
        <end position="1075"/>
    </location>
</feature>
<evidence type="ECO:0000256" key="5">
    <source>
        <dbReference type="SAM" id="Phobius"/>
    </source>
</evidence>
<evidence type="ECO:0000256" key="3">
    <source>
        <dbReference type="ARBA" id="ARBA00022989"/>
    </source>
</evidence>
<dbReference type="Gene3D" id="1.20.1070.10">
    <property type="entry name" value="Rhodopsin 7-helix transmembrane proteins"/>
    <property type="match status" value="1"/>
</dbReference>
<sequence>MVKILMSIPIACLFTFASAWTVKFNNFSDVARQYTEYCGSHSLCDNTVQEGINGFKYSSICPSCSCTKSCHETGNCCPDITLSKCIPTQHYVNSLNIPGNIYHNVVSFCPLEDGKDEPTACHIPTNESNVLTQIPVTSTTTKISYASRRCADCHGDTEVVAWSTDINCPDELIDLSVFSEISELVVEMQQKNCSVNFKPPSNTADQTCWVESVIQTCNVTGIWDKEDEDFRRACTGIWSPYGAFQNVFCFLCNTDDQLRKQYVFQQETNDSKSFLDKNLEQCKSFEDNSCSPLVFQENWHIVFPDARVTLIEKHLNNNNTYIADIEFSSSNLLTKLQNVFGTHSVSTSDDNIPLVNLTLAFLEYVRSGGYQDWCFDEHKLEKLFPGMKGRKTCSCDPYCYLTTSCCPDAAYHQTLSCAYPILGKKHENFYVQPIRLINRCPIEYSNTFVKNMCEKTEDFDILHIPVINLRNMKFYKNSYCFLCSDQVKVINASLPYIKPLNISMNCPQIFFPMISSSMEAVFEYARKIGCFLHFTTFFQGYVEKCNLDFTIKKCNSTGLSISVSESVRTLCEDPAITSMTQSKNTLYRNVMCDVCNSDVLEDPIAQCNATGKWKLLNRAFQDLAFYQSKCANDPISVNTYPFKNMNCEDCNGLIIYNDEFEVKDLEKSYRQLFSILEIPRTENRNSIDICNPGEMYDSYSDICRQLHCSPGKFLLKGSCQPLMKDILILRYTLAFKLFISPELDMTRTLSDIFKNFKLYLATFLPGSYFTILQNHFYVQKPCSTAANSYLRPQVPVEILVYTQIEFTENRADIEDKLLNFAGRKTSVDGFSLYVEENVQAWYLPIRKRFSLSQKECIFHEYHTIEDEPTENFHLIDVNKLLRCPQIQLDDSEFSFRENHLEIFVPLINRNFLIHEFARNKKGHVQICAESYKRTSSERNVLMESVLAVVTLIVTILSLICSFITFVAYCLLPVLRTVPGKNIMCFTLALFFAQLMFLSRSYINNKLACLLVGSLTHYFWISVFVCSNVCCFHMYKLFVGGSLVQSNKSSEWKLMFRNCLMSFVLPTLPIAANIAFQYQEIQIRGFKFGYGGTKCFLISSVALLLTFIVPILIQILINIVIFSITFHYIRTTPKVQSSRDRSEFSIFLKLFILTGISWIFMIVDGFFEISLFTFLATVLNGTQGLFLFVSYICNEKIWAMLKKRWGKALPSQSESTLGRSSQYFQNQSVYSEITEATESTGYTS</sequence>
<evidence type="ECO:0000256" key="6">
    <source>
        <dbReference type="SAM" id="SignalP"/>
    </source>
</evidence>
<evidence type="ECO:0000256" key="4">
    <source>
        <dbReference type="ARBA" id="ARBA00023136"/>
    </source>
</evidence>
<dbReference type="Pfam" id="PF00002">
    <property type="entry name" value="7tm_2"/>
    <property type="match status" value="1"/>
</dbReference>
<evidence type="ECO:0000256" key="1">
    <source>
        <dbReference type="ARBA" id="ARBA00004141"/>
    </source>
</evidence>
<keyword evidence="8" id="KW-1185">Reference proteome</keyword>
<dbReference type="InterPro" id="IPR053231">
    <property type="entry name" value="GPCR_LN-TM7"/>
</dbReference>
<dbReference type="PROSITE" id="PS50261">
    <property type="entry name" value="G_PROTEIN_RECEP_F2_4"/>
    <property type="match status" value="1"/>
</dbReference>
<dbReference type="PANTHER" id="PTHR45902">
    <property type="entry name" value="LATROPHILIN RECEPTOR-LIKE PROTEIN A"/>
    <property type="match status" value="1"/>
</dbReference>
<evidence type="ECO:0000313" key="9">
    <source>
        <dbReference type="RefSeq" id="XP_022318460.1"/>
    </source>
</evidence>
<organism evidence="8 9">
    <name type="scientific">Crassostrea virginica</name>
    <name type="common">Eastern oyster</name>
    <dbReference type="NCBI Taxonomy" id="6565"/>
    <lineage>
        <taxon>Eukaryota</taxon>
        <taxon>Metazoa</taxon>
        <taxon>Spiralia</taxon>
        <taxon>Lophotrochozoa</taxon>
        <taxon>Mollusca</taxon>
        <taxon>Bivalvia</taxon>
        <taxon>Autobranchia</taxon>
        <taxon>Pteriomorphia</taxon>
        <taxon>Ostreida</taxon>
        <taxon>Ostreoidea</taxon>
        <taxon>Ostreidae</taxon>
        <taxon>Crassostrea</taxon>
    </lineage>
</organism>
<dbReference type="InterPro" id="IPR017981">
    <property type="entry name" value="GPCR_2-like_7TM"/>
</dbReference>
<dbReference type="GO" id="GO:0004930">
    <property type="term" value="F:G protein-coupled receptor activity"/>
    <property type="evidence" value="ECO:0007669"/>
    <property type="project" value="InterPro"/>
</dbReference>
<evidence type="ECO:0000259" key="7">
    <source>
        <dbReference type="PROSITE" id="PS50261"/>
    </source>
</evidence>
<feature type="transmembrane region" description="Helical" evidence="5">
    <location>
        <begin position="945"/>
        <end position="970"/>
    </location>
</feature>
<dbReference type="GO" id="GO:0007166">
    <property type="term" value="P:cell surface receptor signaling pathway"/>
    <property type="evidence" value="ECO:0007669"/>
    <property type="project" value="InterPro"/>
</dbReference>
<feature type="transmembrane region" description="Helical" evidence="5">
    <location>
        <begin position="1145"/>
        <end position="1162"/>
    </location>
</feature>
<feature type="transmembrane region" description="Helical" evidence="5">
    <location>
        <begin position="1095"/>
        <end position="1125"/>
    </location>
</feature>
<keyword evidence="3 5" id="KW-1133">Transmembrane helix</keyword>
<protein>
    <submittedName>
        <fullName evidence="9">Uncharacterized protein LOC111121458 isoform X1</fullName>
    </submittedName>
</protein>
<dbReference type="OrthoDB" id="6163065at2759"/>
<feature type="domain" description="G-protein coupled receptors family 2 profile 2" evidence="7">
    <location>
        <begin position="946"/>
        <end position="1194"/>
    </location>
</feature>
<gene>
    <name evidence="9" type="primary">LOC111121458</name>
</gene>
<reference evidence="9" key="1">
    <citation type="submission" date="2025-08" db="UniProtKB">
        <authorList>
            <consortium name="RefSeq"/>
        </authorList>
    </citation>
    <scope>IDENTIFICATION</scope>
    <source>
        <tissue evidence="9">Whole sample</tissue>
    </source>
</reference>
<feature type="transmembrane region" description="Helical" evidence="5">
    <location>
        <begin position="982"/>
        <end position="1002"/>
    </location>
</feature>
<dbReference type="GeneID" id="111121458"/>
<evidence type="ECO:0000256" key="2">
    <source>
        <dbReference type="ARBA" id="ARBA00022692"/>
    </source>
</evidence>
<proteinExistence type="predicted"/>
<evidence type="ECO:0000313" key="8">
    <source>
        <dbReference type="Proteomes" id="UP000694844"/>
    </source>
</evidence>
<dbReference type="AlphaFoldDB" id="A0A8B8CRV3"/>
<keyword evidence="6" id="KW-0732">Signal</keyword>
<name>A0A8B8CRV3_CRAVI</name>
<feature type="transmembrane region" description="Helical" evidence="5">
    <location>
        <begin position="1014"/>
        <end position="1034"/>
    </location>
</feature>
<dbReference type="CDD" id="cd15039">
    <property type="entry name" value="7tmB3_Methuselah-like"/>
    <property type="match status" value="1"/>
</dbReference>
<feature type="signal peptide" evidence="6">
    <location>
        <begin position="1"/>
        <end position="19"/>
    </location>
</feature>
<accession>A0A8B8CRV3</accession>
<dbReference type="KEGG" id="cvn:111121458"/>
<feature type="transmembrane region" description="Helical" evidence="5">
    <location>
        <begin position="1168"/>
        <end position="1192"/>
    </location>
</feature>
<comment type="subcellular location">
    <subcellularLocation>
        <location evidence="1">Membrane</location>
        <topology evidence="1">Multi-pass membrane protein</topology>
    </subcellularLocation>
</comment>
<keyword evidence="2 5" id="KW-0812">Transmembrane</keyword>
<dbReference type="InterPro" id="IPR000832">
    <property type="entry name" value="GPCR_2_secretin-like"/>
</dbReference>
<dbReference type="RefSeq" id="XP_022318460.1">
    <property type="nucleotide sequence ID" value="XM_022462752.1"/>
</dbReference>
<keyword evidence="4 5" id="KW-0472">Membrane</keyword>
<dbReference type="GO" id="GO:0016020">
    <property type="term" value="C:membrane"/>
    <property type="evidence" value="ECO:0007669"/>
    <property type="project" value="UniProtKB-SubCell"/>
</dbReference>
<feature type="chain" id="PRO_5033981564" evidence="6">
    <location>
        <begin position="20"/>
        <end position="1243"/>
    </location>
</feature>